<feature type="transmembrane region" description="Helical" evidence="2">
    <location>
        <begin position="12"/>
        <end position="35"/>
    </location>
</feature>
<dbReference type="RefSeq" id="WP_163679224.1">
    <property type="nucleotide sequence ID" value="NZ_AP022570.1"/>
</dbReference>
<reference evidence="3 4" key="1">
    <citation type="journal article" date="2019" name="Emerg. Microbes Infect.">
        <title>Comprehensive subspecies identification of 175 nontuberculous mycobacteria species based on 7547 genomic profiles.</title>
        <authorList>
            <person name="Matsumoto Y."/>
            <person name="Kinjo T."/>
            <person name="Motooka D."/>
            <person name="Nabeya D."/>
            <person name="Jung N."/>
            <person name="Uechi K."/>
            <person name="Horii T."/>
            <person name="Iida T."/>
            <person name="Fujita J."/>
            <person name="Nakamura S."/>
        </authorList>
    </citation>
    <scope>NUCLEOTIDE SEQUENCE [LARGE SCALE GENOMIC DNA]</scope>
    <source>
        <strain evidence="3 4">JCM 12603</strain>
    </source>
</reference>
<evidence type="ECO:0000313" key="4">
    <source>
        <dbReference type="Proteomes" id="UP000466785"/>
    </source>
</evidence>
<sequence length="65" mass="7196">MDANELSELLLASPLSAVPAAVMVVLTALTMRSVIKREQAMMPRRRPASAVQAAYQSRWRNRPST</sequence>
<keyword evidence="2" id="KW-1133">Transmembrane helix</keyword>
<gene>
    <name evidence="3" type="ORF">MPOR_52730</name>
</gene>
<evidence type="ECO:0000313" key="3">
    <source>
        <dbReference type="EMBL" id="BBX54247.1"/>
    </source>
</evidence>
<protein>
    <submittedName>
        <fullName evidence="3">Uncharacterized protein</fullName>
    </submittedName>
</protein>
<organism evidence="3 4">
    <name type="scientific">Mycolicibacterium poriferae</name>
    <dbReference type="NCBI Taxonomy" id="39694"/>
    <lineage>
        <taxon>Bacteria</taxon>
        <taxon>Bacillati</taxon>
        <taxon>Actinomycetota</taxon>
        <taxon>Actinomycetes</taxon>
        <taxon>Mycobacteriales</taxon>
        <taxon>Mycobacteriaceae</taxon>
        <taxon>Mycolicibacterium</taxon>
    </lineage>
</organism>
<dbReference type="AlphaFoldDB" id="A0A6N4VKX4"/>
<dbReference type="Proteomes" id="UP000466785">
    <property type="component" value="Chromosome"/>
</dbReference>
<dbReference type="EMBL" id="AP022570">
    <property type="protein sequence ID" value="BBX54247.1"/>
    <property type="molecule type" value="Genomic_DNA"/>
</dbReference>
<dbReference type="KEGG" id="mpof:MPOR_52730"/>
<keyword evidence="4" id="KW-1185">Reference proteome</keyword>
<proteinExistence type="predicted"/>
<feature type="region of interest" description="Disordered" evidence="1">
    <location>
        <begin position="42"/>
        <end position="65"/>
    </location>
</feature>
<keyword evidence="2" id="KW-0812">Transmembrane</keyword>
<accession>A0A6N4VKX4</accession>
<name>A0A6N4VKX4_9MYCO</name>
<evidence type="ECO:0000256" key="2">
    <source>
        <dbReference type="SAM" id="Phobius"/>
    </source>
</evidence>
<keyword evidence="2" id="KW-0472">Membrane</keyword>
<evidence type="ECO:0000256" key="1">
    <source>
        <dbReference type="SAM" id="MobiDB-lite"/>
    </source>
</evidence>